<evidence type="ECO:0000259" key="4">
    <source>
        <dbReference type="SMART" id="SM00797"/>
    </source>
</evidence>
<sequence>MLKIIKPGLLTTVQDLGRTGYRHHGVVSSGAMDRNAHRIANWLVGNNESNATLEMTLMGPIIEVQEDALVAITGADLSPTIFGKPIANNRPIFLKKGSIIHFDRMKRGCRAYLAIGGGINVPKVMNSRSTDLRAKLGGYHGRSLVAEDILYIRKYSEHTKHTISHLRNQANQIDDFYQADWSVGRVSKIDNTYPIRVMKGRQFDWFTKESQASLVNKQFRITAASNRMGYRLDGNKLSQLKSQEMISEAVRFGTVQVPSDGNPIVLMADSQTTGGYPKIAEVATVDLSRLAQKKPGDMIDFTWITHKEAEQLLIKQEREMKQLLVGVQLRSYR</sequence>
<dbReference type="InterPro" id="IPR003778">
    <property type="entry name" value="CT_A_B"/>
</dbReference>
<organism evidence="5 6">
    <name type="scientific">Natronobacillus azotifigens</name>
    <dbReference type="NCBI Taxonomy" id="472978"/>
    <lineage>
        <taxon>Bacteria</taxon>
        <taxon>Bacillati</taxon>
        <taxon>Bacillota</taxon>
        <taxon>Bacilli</taxon>
        <taxon>Bacillales</taxon>
        <taxon>Bacillaceae</taxon>
        <taxon>Natronobacillus</taxon>
    </lineage>
</organism>
<dbReference type="PANTHER" id="PTHR43309:SF5">
    <property type="entry name" value="5-OXOPROLINASE SUBUNIT C"/>
    <property type="match status" value="1"/>
</dbReference>
<comment type="caution">
    <text evidence="5">The sequence shown here is derived from an EMBL/GenBank/DDBJ whole genome shotgun (WGS) entry which is preliminary data.</text>
</comment>
<name>A0A9J6R9Y6_9BACI</name>
<dbReference type="Gene3D" id="2.40.100.10">
    <property type="entry name" value="Cyclophilin-like"/>
    <property type="match status" value="1"/>
</dbReference>
<proteinExistence type="predicted"/>
<feature type="domain" description="Carboxyltransferase" evidence="4">
    <location>
        <begin position="23"/>
        <end position="319"/>
    </location>
</feature>
<evidence type="ECO:0000313" key="5">
    <source>
        <dbReference type="EMBL" id="MCZ0702174.1"/>
    </source>
</evidence>
<dbReference type="GO" id="GO:0005524">
    <property type="term" value="F:ATP binding"/>
    <property type="evidence" value="ECO:0007669"/>
    <property type="project" value="UniProtKB-KW"/>
</dbReference>
<evidence type="ECO:0000256" key="2">
    <source>
        <dbReference type="ARBA" id="ARBA00022801"/>
    </source>
</evidence>
<evidence type="ECO:0000256" key="3">
    <source>
        <dbReference type="ARBA" id="ARBA00022840"/>
    </source>
</evidence>
<keyword evidence="3" id="KW-0067">ATP-binding</keyword>
<dbReference type="GO" id="GO:0016787">
    <property type="term" value="F:hydrolase activity"/>
    <property type="evidence" value="ECO:0007669"/>
    <property type="project" value="UniProtKB-KW"/>
</dbReference>
<dbReference type="SUPFAM" id="SSF50891">
    <property type="entry name" value="Cyclophilin-like"/>
    <property type="match status" value="1"/>
</dbReference>
<evidence type="ECO:0000313" key="6">
    <source>
        <dbReference type="Proteomes" id="UP001084197"/>
    </source>
</evidence>
<dbReference type="RefSeq" id="WP_268778935.1">
    <property type="nucleotide sequence ID" value="NZ_JAPRAT010000003.1"/>
</dbReference>
<dbReference type="Proteomes" id="UP001084197">
    <property type="component" value="Unassembled WGS sequence"/>
</dbReference>
<gene>
    <name evidence="5" type="ORF">OWO01_02980</name>
</gene>
<dbReference type="PANTHER" id="PTHR43309">
    <property type="entry name" value="5-OXOPROLINASE SUBUNIT C"/>
    <property type="match status" value="1"/>
</dbReference>
<dbReference type="NCBIfam" id="TIGR00724">
    <property type="entry name" value="urea_amlyse_rel"/>
    <property type="match status" value="1"/>
</dbReference>
<keyword evidence="1" id="KW-0547">Nucleotide-binding</keyword>
<dbReference type="InterPro" id="IPR052708">
    <property type="entry name" value="PxpC"/>
</dbReference>
<dbReference type="SMART" id="SM00797">
    <property type="entry name" value="AHS2"/>
    <property type="match status" value="1"/>
</dbReference>
<evidence type="ECO:0000256" key="1">
    <source>
        <dbReference type="ARBA" id="ARBA00022741"/>
    </source>
</evidence>
<keyword evidence="6" id="KW-1185">Reference proteome</keyword>
<protein>
    <submittedName>
        <fullName evidence="5">Biotin-dependent carboxyltransferase family protein</fullName>
    </submittedName>
</protein>
<dbReference type="Pfam" id="PF02626">
    <property type="entry name" value="CT_A_B"/>
    <property type="match status" value="1"/>
</dbReference>
<dbReference type="EMBL" id="JAPRAT010000003">
    <property type="protein sequence ID" value="MCZ0702174.1"/>
    <property type="molecule type" value="Genomic_DNA"/>
</dbReference>
<accession>A0A9J6R9Y6</accession>
<keyword evidence="2" id="KW-0378">Hydrolase</keyword>
<dbReference type="AlphaFoldDB" id="A0A9J6R9Y6"/>
<reference evidence="5" key="1">
    <citation type="submission" date="2022-11" db="EMBL/GenBank/DDBJ databases">
        <title>WGS of Natronobacillus azotifigens 24KS-1, an anaerobic diazotrophic haloalkaliphile from soda-rich habitats.</title>
        <authorList>
            <person name="Sorokin D.Y."/>
            <person name="Merkel A.Y."/>
        </authorList>
    </citation>
    <scope>NUCLEOTIDE SEQUENCE</scope>
    <source>
        <strain evidence="5">24KS-1</strain>
    </source>
</reference>
<dbReference type="InterPro" id="IPR029000">
    <property type="entry name" value="Cyclophilin-like_dom_sf"/>
</dbReference>